<dbReference type="AlphaFoldDB" id="A0A5M8P2B4"/>
<dbReference type="Proteomes" id="UP000324575">
    <property type="component" value="Unassembled WGS sequence"/>
</dbReference>
<reference evidence="1 2" key="1">
    <citation type="submission" date="2019-03" db="EMBL/GenBank/DDBJ databases">
        <title>Single cell metagenomics reveals metabolic interactions within the superorganism composed of flagellate Streblomastix strix and complex community of Bacteroidetes bacteria on its surface.</title>
        <authorList>
            <person name="Treitli S.C."/>
            <person name="Kolisko M."/>
            <person name="Husnik F."/>
            <person name="Keeling P."/>
            <person name="Hampl V."/>
        </authorList>
    </citation>
    <scope>NUCLEOTIDE SEQUENCE [LARGE SCALE GENOMIC DNA]</scope>
    <source>
        <strain evidence="1">St1</strain>
    </source>
</reference>
<organism evidence="1 2">
    <name type="scientific">Candidatus Ordinivivax streblomastigis</name>
    <dbReference type="NCBI Taxonomy" id="2540710"/>
    <lineage>
        <taxon>Bacteria</taxon>
        <taxon>Pseudomonadati</taxon>
        <taxon>Bacteroidota</taxon>
        <taxon>Bacteroidia</taxon>
        <taxon>Bacteroidales</taxon>
        <taxon>Candidatus Ordinivivax</taxon>
    </lineage>
</organism>
<dbReference type="InterPro" id="IPR038636">
    <property type="entry name" value="Wzi_sf"/>
</dbReference>
<sequence length="503" mass="56855">MKVKLLSGMMVCCTLLSFGQMKTSYQAEVFGSAATGEHTPFWMVNHNWGVTALEAGNFYVRGGVFHEQRLTDDWSFDAGIDLIGGNASSYGNAWIQQLYGRINWKLLRLDIGSREDYTSLLNPSLSSGDFIHSNNARPLPQIKGSLSDFLLVPYTKGNFFIKGDFSAGSYLDGKWQENRALPRNQSYTKGVFSHDKALYFRWGDINAGRKMQFTFGMMHATQWGGTLFHYVWDYKKETANYLTQPQPKSLDAFMRVVIAKEAAATVSDTTVSESDKIYVSGSQWGGYTFKHDYRLGEHNQLSLYLQHFFEDGSGMVFENYSDNLIGLEFSSKNKQAVSGAVLEYIYTRQQTGPIHFPEYQEHPVYRQLHKGNGNDNYYNNVDYISGPSHYGKSLGTPLFLSPEYNTDGSVNFHGSRIWAWHLGVEGYLSSTLQYRLLLTTGKNWGRYYFPYTEVHKGFASQLELIYTCPKSDGLSFQLVTGYDNGEFFGGNTFGGSLAVRLGF</sequence>
<evidence type="ECO:0000313" key="1">
    <source>
        <dbReference type="EMBL" id="KAA6302518.1"/>
    </source>
</evidence>
<comment type="caution">
    <text evidence="1">The sequence shown here is derived from an EMBL/GenBank/DDBJ whole genome shotgun (WGS) entry which is preliminary data.</text>
</comment>
<dbReference type="EMBL" id="SNRX01000007">
    <property type="protein sequence ID" value="KAA6302518.1"/>
    <property type="molecule type" value="Genomic_DNA"/>
</dbReference>
<name>A0A5M8P2B4_9BACT</name>
<dbReference type="Gene3D" id="2.40.160.130">
    <property type="entry name" value="Capsule assembly protein Wzi"/>
    <property type="match status" value="1"/>
</dbReference>
<evidence type="ECO:0000313" key="2">
    <source>
        <dbReference type="Proteomes" id="UP000324575"/>
    </source>
</evidence>
<gene>
    <name evidence="1" type="ORF">EZS26_001350</name>
</gene>
<evidence type="ECO:0008006" key="3">
    <source>
        <dbReference type="Google" id="ProtNLM"/>
    </source>
</evidence>
<accession>A0A5M8P2B4</accession>
<protein>
    <recommendedName>
        <fullName evidence="3">Capsule assembly protein Wzi</fullName>
    </recommendedName>
</protein>
<proteinExistence type="predicted"/>